<evidence type="ECO:0000256" key="1">
    <source>
        <dbReference type="SAM" id="SignalP"/>
    </source>
</evidence>
<dbReference type="EMBL" id="BBMS01000057">
    <property type="protein sequence ID" value="GAL29135.1"/>
    <property type="molecule type" value="Genomic_DNA"/>
</dbReference>
<feature type="signal peptide" evidence="1">
    <location>
        <begin position="1"/>
        <end position="19"/>
    </location>
</feature>
<keyword evidence="1" id="KW-0732">Signal</keyword>
<reference evidence="3" key="1">
    <citation type="submission" date="2014-09" db="EMBL/GenBank/DDBJ databases">
        <title>Vibrio variabilis JCM 19239. (C206) whole genome shotgun sequence.</title>
        <authorList>
            <person name="Sawabe T."/>
            <person name="Meirelles P."/>
            <person name="Nakanishi M."/>
            <person name="Sayaka M."/>
            <person name="Hattori M."/>
            <person name="Ohkuma M."/>
        </authorList>
    </citation>
    <scope>NUCLEOTIDE SEQUENCE [LARGE SCALE GENOMIC DNA]</scope>
    <source>
        <strain evidence="3">JCM 19239</strain>
    </source>
</reference>
<evidence type="ECO:0000313" key="3">
    <source>
        <dbReference type="Proteomes" id="UP000029223"/>
    </source>
</evidence>
<keyword evidence="3" id="KW-1185">Reference proteome</keyword>
<feature type="chain" id="PRO_5047280935" evidence="1">
    <location>
        <begin position="20"/>
        <end position="122"/>
    </location>
</feature>
<evidence type="ECO:0000313" key="2">
    <source>
        <dbReference type="EMBL" id="GAL29135.1"/>
    </source>
</evidence>
<protein>
    <submittedName>
        <fullName evidence="2">Uncharacterized protein</fullName>
    </submittedName>
</protein>
<organism evidence="2 3">
    <name type="scientific">Vibrio variabilis</name>
    <dbReference type="NCBI Taxonomy" id="990271"/>
    <lineage>
        <taxon>Bacteria</taxon>
        <taxon>Pseudomonadati</taxon>
        <taxon>Pseudomonadota</taxon>
        <taxon>Gammaproteobacteria</taxon>
        <taxon>Vibrionales</taxon>
        <taxon>Vibrionaceae</taxon>
        <taxon>Vibrio</taxon>
    </lineage>
</organism>
<dbReference type="Proteomes" id="UP000029223">
    <property type="component" value="Unassembled WGS sequence"/>
</dbReference>
<gene>
    <name evidence="2" type="ORF">JCM19239_7183</name>
</gene>
<sequence length="122" mass="13612">MNFKRSFLFLSTLTLPTFAFSHGNVDISNGSHIEVYFADEQHHGHSDNDTERVYGIEGVWMHDSGVFVYGEAETGAMSFTNWVGVSTLTQLTILVGSLMARMLKEVILIAMNFAHVLVLTIK</sequence>
<comment type="caution">
    <text evidence="2">The sequence shown here is derived from an EMBL/GenBank/DDBJ whole genome shotgun (WGS) entry which is preliminary data.</text>
</comment>
<name>A0ABQ0JLB6_9VIBR</name>
<proteinExistence type="predicted"/>
<accession>A0ABQ0JLB6</accession>